<accession>A0A853C7L3</accession>
<evidence type="ECO:0000313" key="2">
    <source>
        <dbReference type="EMBL" id="NYJ03554.1"/>
    </source>
</evidence>
<evidence type="ECO:0000313" key="3">
    <source>
        <dbReference type="Proteomes" id="UP000530424"/>
    </source>
</evidence>
<organism evidence="2 3">
    <name type="scientific">Nocardioides thalensis</name>
    <dbReference type="NCBI Taxonomy" id="1914755"/>
    <lineage>
        <taxon>Bacteria</taxon>
        <taxon>Bacillati</taxon>
        <taxon>Actinomycetota</taxon>
        <taxon>Actinomycetes</taxon>
        <taxon>Propionibacteriales</taxon>
        <taxon>Nocardioidaceae</taxon>
        <taxon>Nocardioides</taxon>
    </lineage>
</organism>
<evidence type="ECO:0000256" key="1">
    <source>
        <dbReference type="SAM" id="Phobius"/>
    </source>
</evidence>
<keyword evidence="1" id="KW-1133">Transmembrane helix</keyword>
<comment type="caution">
    <text evidence="2">The sequence shown here is derived from an EMBL/GenBank/DDBJ whole genome shotgun (WGS) entry which is preliminary data.</text>
</comment>
<dbReference type="Proteomes" id="UP000530424">
    <property type="component" value="Unassembled WGS sequence"/>
</dbReference>
<dbReference type="RefSeq" id="WP_218910341.1">
    <property type="nucleotide sequence ID" value="NZ_JACCFP010000001.1"/>
</dbReference>
<keyword evidence="1" id="KW-0472">Membrane</keyword>
<sequence length="128" mass="13941">MARMRIISALVLLGAASMILVGVWCRVDPAGFAEWAGWPNHEHFLHDAGVFQIAIGLMMALGLWCRDALTVGLAGFVFTNLFHAQNHFADRADGGRDGDWIQLLVLAGVGAIALFLRLRLQRTTATTP</sequence>
<name>A0A853C7L3_9ACTN</name>
<gene>
    <name evidence="2" type="ORF">HNR19_004252</name>
</gene>
<protein>
    <submittedName>
        <fullName evidence="2">Putative membrane protein YphA (DoxX/SURF4 family)</fullName>
    </submittedName>
</protein>
<keyword evidence="3" id="KW-1185">Reference proteome</keyword>
<dbReference type="EMBL" id="JACCFP010000001">
    <property type="protein sequence ID" value="NYJ03554.1"/>
    <property type="molecule type" value="Genomic_DNA"/>
</dbReference>
<feature type="transmembrane region" description="Helical" evidence="1">
    <location>
        <begin position="44"/>
        <end position="64"/>
    </location>
</feature>
<feature type="transmembrane region" description="Helical" evidence="1">
    <location>
        <begin position="71"/>
        <end position="88"/>
    </location>
</feature>
<keyword evidence="1" id="KW-0812">Transmembrane</keyword>
<proteinExistence type="predicted"/>
<dbReference type="AlphaFoldDB" id="A0A853C7L3"/>
<feature type="transmembrane region" description="Helical" evidence="1">
    <location>
        <begin position="100"/>
        <end position="118"/>
    </location>
</feature>
<reference evidence="2 3" key="1">
    <citation type="submission" date="2020-07" db="EMBL/GenBank/DDBJ databases">
        <title>Sequencing the genomes of 1000 actinobacteria strains.</title>
        <authorList>
            <person name="Klenk H.-P."/>
        </authorList>
    </citation>
    <scope>NUCLEOTIDE SEQUENCE [LARGE SCALE GENOMIC DNA]</scope>
    <source>
        <strain evidence="2 3">DSM 103833</strain>
    </source>
</reference>